<dbReference type="PIRSF" id="PIRSF006603">
    <property type="entry name" value="DinF"/>
    <property type="match status" value="1"/>
</dbReference>
<comment type="subcellular location">
    <subcellularLocation>
        <location evidence="2">Cell membrane</location>
        <topology evidence="2">Multi-pass membrane protein</topology>
    </subcellularLocation>
</comment>
<comment type="similarity">
    <text evidence="3">Belongs to the multi antimicrobial extrusion (MATE) (TC 2.A.66.1) family.</text>
</comment>
<evidence type="ECO:0000256" key="5">
    <source>
        <dbReference type="ARBA" id="ARBA00022448"/>
    </source>
</evidence>
<dbReference type="AlphaFoldDB" id="A0A1M7Y6U4"/>
<feature type="transmembrane region" description="Helical" evidence="13">
    <location>
        <begin position="408"/>
        <end position="429"/>
    </location>
</feature>
<dbReference type="GO" id="GO:0015297">
    <property type="term" value="F:antiporter activity"/>
    <property type="evidence" value="ECO:0007669"/>
    <property type="project" value="UniProtKB-KW"/>
</dbReference>
<dbReference type="NCBIfam" id="TIGR00797">
    <property type="entry name" value="matE"/>
    <property type="match status" value="1"/>
</dbReference>
<evidence type="ECO:0000313" key="14">
    <source>
        <dbReference type="EMBL" id="SHO48363.1"/>
    </source>
</evidence>
<dbReference type="PANTHER" id="PTHR43298:SF2">
    <property type="entry name" value="FMN_FAD EXPORTER YEEO-RELATED"/>
    <property type="match status" value="1"/>
</dbReference>
<gene>
    <name evidence="14" type="ORF">SAMN02745217_01791</name>
</gene>
<feature type="transmembrane region" description="Helical" evidence="13">
    <location>
        <begin position="305"/>
        <end position="328"/>
    </location>
</feature>
<feature type="transmembrane region" description="Helical" evidence="13">
    <location>
        <begin position="340"/>
        <end position="363"/>
    </location>
</feature>
<feature type="transmembrane region" description="Helical" evidence="13">
    <location>
        <begin position="121"/>
        <end position="145"/>
    </location>
</feature>
<evidence type="ECO:0000256" key="8">
    <source>
        <dbReference type="ARBA" id="ARBA00022692"/>
    </source>
</evidence>
<evidence type="ECO:0000256" key="12">
    <source>
        <dbReference type="ARBA" id="ARBA00031636"/>
    </source>
</evidence>
<dbReference type="RefSeq" id="WP_073588509.1">
    <property type="nucleotide sequence ID" value="NZ_FRFD01000005.1"/>
</dbReference>
<dbReference type="OrthoDB" id="62420at2"/>
<keyword evidence="5" id="KW-0813">Transport</keyword>
<keyword evidence="9 13" id="KW-1133">Transmembrane helix</keyword>
<dbReference type="Pfam" id="PF01554">
    <property type="entry name" value="MatE"/>
    <property type="match status" value="2"/>
</dbReference>
<evidence type="ECO:0000256" key="6">
    <source>
        <dbReference type="ARBA" id="ARBA00022449"/>
    </source>
</evidence>
<evidence type="ECO:0000256" key="9">
    <source>
        <dbReference type="ARBA" id="ARBA00022989"/>
    </source>
</evidence>
<reference evidence="14 15" key="1">
    <citation type="submission" date="2016-12" db="EMBL/GenBank/DDBJ databases">
        <authorList>
            <person name="Song W.-J."/>
            <person name="Kurnit D.M."/>
        </authorList>
    </citation>
    <scope>NUCLEOTIDE SEQUENCE [LARGE SCALE GENOMIC DNA]</scope>
    <source>
        <strain evidence="14 15">DSM 12503</strain>
    </source>
</reference>
<protein>
    <recommendedName>
        <fullName evidence="4">Probable multidrug resistance protein NorM</fullName>
    </recommendedName>
    <alternativeName>
        <fullName evidence="12">Multidrug-efflux transporter</fullName>
    </alternativeName>
</protein>
<dbReference type="GO" id="GO:0006811">
    <property type="term" value="P:monoatomic ion transport"/>
    <property type="evidence" value="ECO:0007669"/>
    <property type="project" value="UniProtKB-KW"/>
</dbReference>
<dbReference type="InterPro" id="IPR002528">
    <property type="entry name" value="MATE_fam"/>
</dbReference>
<accession>A0A1M7Y6U4</accession>
<evidence type="ECO:0000256" key="4">
    <source>
        <dbReference type="ARBA" id="ARBA00020268"/>
    </source>
</evidence>
<dbReference type="GO" id="GO:0005886">
    <property type="term" value="C:plasma membrane"/>
    <property type="evidence" value="ECO:0007669"/>
    <property type="project" value="UniProtKB-SubCell"/>
</dbReference>
<evidence type="ECO:0000313" key="15">
    <source>
        <dbReference type="Proteomes" id="UP000184612"/>
    </source>
</evidence>
<keyword evidence="7" id="KW-1003">Cell membrane</keyword>
<proteinExistence type="inferred from homology"/>
<evidence type="ECO:0000256" key="11">
    <source>
        <dbReference type="ARBA" id="ARBA00023136"/>
    </source>
</evidence>
<keyword evidence="6" id="KW-0050">Antiport</keyword>
<organism evidence="14 15">
    <name type="scientific">Anaerocolumna xylanovorans DSM 12503</name>
    <dbReference type="NCBI Taxonomy" id="1121345"/>
    <lineage>
        <taxon>Bacteria</taxon>
        <taxon>Bacillati</taxon>
        <taxon>Bacillota</taxon>
        <taxon>Clostridia</taxon>
        <taxon>Lachnospirales</taxon>
        <taxon>Lachnospiraceae</taxon>
        <taxon>Anaerocolumna</taxon>
    </lineage>
</organism>
<feature type="transmembrane region" description="Helical" evidence="13">
    <location>
        <begin position="217"/>
        <end position="237"/>
    </location>
</feature>
<feature type="transmembrane region" description="Helical" evidence="13">
    <location>
        <begin position="81"/>
        <end position="100"/>
    </location>
</feature>
<dbReference type="EMBL" id="FRFD01000005">
    <property type="protein sequence ID" value="SHO48363.1"/>
    <property type="molecule type" value="Genomic_DNA"/>
</dbReference>
<evidence type="ECO:0000256" key="7">
    <source>
        <dbReference type="ARBA" id="ARBA00022475"/>
    </source>
</evidence>
<evidence type="ECO:0000256" key="13">
    <source>
        <dbReference type="SAM" id="Phobius"/>
    </source>
</evidence>
<evidence type="ECO:0000256" key="3">
    <source>
        <dbReference type="ARBA" id="ARBA00010199"/>
    </source>
</evidence>
<keyword evidence="10" id="KW-0406">Ion transport</keyword>
<evidence type="ECO:0000256" key="2">
    <source>
        <dbReference type="ARBA" id="ARBA00004651"/>
    </source>
</evidence>
<feature type="transmembrane region" description="Helical" evidence="13">
    <location>
        <begin position="36"/>
        <end position="61"/>
    </location>
</feature>
<keyword evidence="15" id="KW-1185">Reference proteome</keyword>
<keyword evidence="11 13" id="KW-0472">Membrane</keyword>
<comment type="function">
    <text evidence="1">Multidrug efflux pump.</text>
</comment>
<feature type="transmembrane region" description="Helical" evidence="13">
    <location>
        <begin position="190"/>
        <end position="211"/>
    </location>
</feature>
<dbReference type="InterPro" id="IPR048279">
    <property type="entry name" value="MdtK-like"/>
</dbReference>
<dbReference type="STRING" id="1121345.SAMN02745217_01791"/>
<dbReference type="InterPro" id="IPR050222">
    <property type="entry name" value="MATE_MdtK"/>
</dbReference>
<dbReference type="Proteomes" id="UP000184612">
    <property type="component" value="Unassembled WGS sequence"/>
</dbReference>
<feature type="transmembrane region" description="Helical" evidence="13">
    <location>
        <begin position="375"/>
        <end position="396"/>
    </location>
</feature>
<keyword evidence="8 13" id="KW-0812">Transmembrane</keyword>
<feature type="transmembrane region" description="Helical" evidence="13">
    <location>
        <begin position="157"/>
        <end position="178"/>
    </location>
</feature>
<evidence type="ECO:0000256" key="10">
    <source>
        <dbReference type="ARBA" id="ARBA00023065"/>
    </source>
</evidence>
<evidence type="ECO:0000256" key="1">
    <source>
        <dbReference type="ARBA" id="ARBA00003408"/>
    </source>
</evidence>
<name>A0A1M7Y6U4_9FIRM</name>
<sequence>MHLRTVHKISIIKPGSRGDLFLEKQLGSSLFTYRQIFAMLVPLILDQLFINLINLLTTAMISSSSQESISAVSIVSPFYMVVYSVFNAISVGGTVIVAQYKGRGDDKKIRIAAGQIIMSSVVLAIISCILLATCASQLIHGMFGAASPVVQKKASNYLIGVAISQIFLSLYLGASAIFRGLGEAKTCLRLTIIINLIHLLASVLFLNVMHLDILGTALSLNIARFIGAAVAIWLLLGPKSTLGIHARHIFTFHFSILKSIFHLSIPYALEQVFFYGGSMLVQTYIVQLGTDSVSANAVAGSAFSIFYAAGIAVGVLATTVVGQCAGAGEKTLAKRYGTKMVHLGTITIILSIILLLPLMPLILYLYQAPPNTLDIIYTLLWITIIPMPFFWSASNVMPSVLRSTGDSAFTSTISLITMWIIRVGLGYFLTISLGLGVYGVWVSMGAEWVVRSLIFYLRYRSGIWLTKRTID</sequence>
<dbReference type="GO" id="GO:0042910">
    <property type="term" value="F:xenobiotic transmembrane transporter activity"/>
    <property type="evidence" value="ECO:0007669"/>
    <property type="project" value="InterPro"/>
</dbReference>
<dbReference type="PANTHER" id="PTHR43298">
    <property type="entry name" value="MULTIDRUG RESISTANCE PROTEIN NORM-RELATED"/>
    <property type="match status" value="1"/>
</dbReference>